<evidence type="ECO:0000256" key="3">
    <source>
        <dbReference type="HAMAP-Rule" id="MF_01077"/>
    </source>
</evidence>
<dbReference type="SUPFAM" id="SSF75420">
    <property type="entry name" value="YhbC-like, N-terminal domain"/>
    <property type="match status" value="1"/>
</dbReference>
<dbReference type="SUPFAM" id="SSF74942">
    <property type="entry name" value="YhbC-like, C-terminal domain"/>
    <property type="match status" value="1"/>
</dbReference>
<keyword evidence="2 3" id="KW-0690">Ribosome biogenesis</keyword>
<sequence length="149" mass="16956">MAEESIIKDWLDEMIDSSLFVVEVSLTGPKSYQKLRVFLDGDSGITIEQCAKISRKLAAKLDEEDLIKDAYQLEVSSAGIDQPLKLLRQYYKNMGRSVKVFKTDGKEEKGKLIAVSEQEIQIEVKNKKVTEMSTILFQDIHHTKVLVTF</sequence>
<dbReference type="Pfam" id="PF17384">
    <property type="entry name" value="DUF150_C"/>
    <property type="match status" value="1"/>
</dbReference>
<gene>
    <name evidence="3 6" type="primary">rimP</name>
    <name evidence="6" type="ORF">RT717_26685</name>
</gene>
<dbReference type="HAMAP" id="MF_01077">
    <property type="entry name" value="RimP"/>
    <property type="match status" value="1"/>
</dbReference>
<dbReference type="InterPro" id="IPR035956">
    <property type="entry name" value="RimP_N_sf"/>
</dbReference>
<dbReference type="EMBL" id="CP136051">
    <property type="protein sequence ID" value="WOK06665.1"/>
    <property type="molecule type" value="Genomic_DNA"/>
</dbReference>
<evidence type="ECO:0000256" key="1">
    <source>
        <dbReference type="ARBA" id="ARBA00022490"/>
    </source>
</evidence>
<protein>
    <recommendedName>
        <fullName evidence="3">Ribosome maturation factor RimP</fullName>
    </recommendedName>
</protein>
<evidence type="ECO:0000256" key="2">
    <source>
        <dbReference type="ARBA" id="ARBA00022517"/>
    </source>
</evidence>
<keyword evidence="1 3" id="KW-0963">Cytoplasm</keyword>
<name>A0ABZ0IQL7_9BACT</name>
<feature type="domain" description="Ribosome maturation factor RimP N-terminal" evidence="4">
    <location>
        <begin position="19"/>
        <end position="81"/>
    </location>
</feature>
<dbReference type="InterPro" id="IPR028989">
    <property type="entry name" value="RimP_N"/>
</dbReference>
<dbReference type="PANTHER" id="PTHR33867:SF1">
    <property type="entry name" value="RIBOSOME MATURATION FACTOR RIMP"/>
    <property type="match status" value="1"/>
</dbReference>
<comment type="function">
    <text evidence="3">Required for maturation of 30S ribosomal subunits.</text>
</comment>
<proteinExistence type="inferred from homology"/>
<comment type="subcellular location">
    <subcellularLocation>
        <location evidence="3">Cytoplasm</location>
    </subcellularLocation>
</comment>
<accession>A0ABZ0IQL7</accession>
<dbReference type="InterPro" id="IPR028998">
    <property type="entry name" value="RimP_C"/>
</dbReference>
<dbReference type="InterPro" id="IPR003728">
    <property type="entry name" value="Ribosome_maturation_RimP"/>
</dbReference>
<feature type="domain" description="Ribosome maturation factor RimP C-terminal" evidence="5">
    <location>
        <begin position="84"/>
        <end position="149"/>
    </location>
</feature>
<comment type="similarity">
    <text evidence="3">Belongs to the RimP family.</text>
</comment>
<evidence type="ECO:0000313" key="6">
    <source>
        <dbReference type="EMBL" id="WOK06665.1"/>
    </source>
</evidence>
<evidence type="ECO:0000313" key="7">
    <source>
        <dbReference type="Proteomes" id="UP001302349"/>
    </source>
</evidence>
<evidence type="ECO:0000259" key="5">
    <source>
        <dbReference type="Pfam" id="PF17384"/>
    </source>
</evidence>
<dbReference type="RefSeq" id="WP_317489374.1">
    <property type="nucleotide sequence ID" value="NZ_CP136051.1"/>
</dbReference>
<evidence type="ECO:0000259" key="4">
    <source>
        <dbReference type="Pfam" id="PF02576"/>
    </source>
</evidence>
<dbReference type="CDD" id="cd01734">
    <property type="entry name" value="YlxS_C"/>
    <property type="match status" value="1"/>
</dbReference>
<dbReference type="Gene3D" id="3.30.300.70">
    <property type="entry name" value="RimP-like superfamily, N-terminal"/>
    <property type="match status" value="1"/>
</dbReference>
<reference evidence="6 7" key="1">
    <citation type="journal article" date="2023" name="Microbiol. Resour. Announc.">
        <title>Complete Genome Sequence of Imperialibacter roseus strain P4T.</title>
        <authorList>
            <person name="Tizabi D.R."/>
            <person name="Bachvaroff T."/>
            <person name="Hill R.T."/>
        </authorList>
    </citation>
    <scope>NUCLEOTIDE SEQUENCE [LARGE SCALE GENOMIC DNA]</scope>
    <source>
        <strain evidence="6 7">P4T</strain>
    </source>
</reference>
<keyword evidence="7" id="KW-1185">Reference proteome</keyword>
<dbReference type="InterPro" id="IPR036847">
    <property type="entry name" value="RimP_C_sf"/>
</dbReference>
<dbReference type="Pfam" id="PF02576">
    <property type="entry name" value="RimP_N"/>
    <property type="match status" value="1"/>
</dbReference>
<dbReference type="Proteomes" id="UP001302349">
    <property type="component" value="Chromosome"/>
</dbReference>
<organism evidence="6 7">
    <name type="scientific">Imperialibacter roseus</name>
    <dbReference type="NCBI Taxonomy" id="1324217"/>
    <lineage>
        <taxon>Bacteria</taxon>
        <taxon>Pseudomonadati</taxon>
        <taxon>Bacteroidota</taxon>
        <taxon>Cytophagia</taxon>
        <taxon>Cytophagales</taxon>
        <taxon>Flammeovirgaceae</taxon>
        <taxon>Imperialibacter</taxon>
    </lineage>
</organism>
<dbReference type="PANTHER" id="PTHR33867">
    <property type="entry name" value="RIBOSOME MATURATION FACTOR RIMP"/>
    <property type="match status" value="1"/>
</dbReference>